<organism evidence="11 12">
    <name type="scientific">Skeletonema marinoi</name>
    <dbReference type="NCBI Taxonomy" id="267567"/>
    <lineage>
        <taxon>Eukaryota</taxon>
        <taxon>Sar</taxon>
        <taxon>Stramenopiles</taxon>
        <taxon>Ochrophyta</taxon>
        <taxon>Bacillariophyta</taxon>
        <taxon>Coscinodiscophyceae</taxon>
        <taxon>Thalassiosirophycidae</taxon>
        <taxon>Thalassiosirales</taxon>
        <taxon>Skeletonemataceae</taxon>
        <taxon>Skeletonema</taxon>
        <taxon>Skeletonema marinoi-dohrnii complex</taxon>
    </lineage>
</organism>
<evidence type="ECO:0000313" key="12">
    <source>
        <dbReference type="Proteomes" id="UP001224775"/>
    </source>
</evidence>
<dbReference type="InterPro" id="IPR011545">
    <property type="entry name" value="DEAD/DEAH_box_helicase_dom"/>
</dbReference>
<evidence type="ECO:0000256" key="3">
    <source>
        <dbReference type="ARBA" id="ARBA00022801"/>
    </source>
</evidence>
<dbReference type="SMART" id="SM00490">
    <property type="entry name" value="HELICc"/>
    <property type="match status" value="1"/>
</dbReference>
<evidence type="ECO:0000256" key="2">
    <source>
        <dbReference type="ARBA" id="ARBA00022741"/>
    </source>
</evidence>
<dbReference type="PANTHER" id="PTHR18934:SF145">
    <property type="entry name" value="ATP-DEPENDENT RNA HELICASE DHX57-RELATED"/>
    <property type="match status" value="1"/>
</dbReference>
<dbReference type="EC" id="3.6.4.13" evidence="1"/>
<feature type="compositionally biased region" description="Low complexity" evidence="8">
    <location>
        <begin position="391"/>
        <end position="416"/>
    </location>
</feature>
<keyword evidence="2" id="KW-0547">Nucleotide-binding</keyword>
<evidence type="ECO:0000259" key="9">
    <source>
        <dbReference type="PROSITE" id="PS51192"/>
    </source>
</evidence>
<dbReference type="Pfam" id="PF00270">
    <property type="entry name" value="DEAD"/>
    <property type="match status" value="1"/>
</dbReference>
<dbReference type="InterPro" id="IPR027417">
    <property type="entry name" value="P-loop_NTPase"/>
</dbReference>
<dbReference type="Pfam" id="PF21010">
    <property type="entry name" value="HA2_C"/>
    <property type="match status" value="1"/>
</dbReference>
<gene>
    <name evidence="11" type="ORF">QTG54_015249</name>
</gene>
<keyword evidence="3 11" id="KW-0378">Hydrolase</keyword>
<name>A0AAD9D4R3_9STRA</name>
<dbReference type="InterPro" id="IPR014001">
    <property type="entry name" value="Helicase_ATP-bd"/>
</dbReference>
<keyword evidence="4 11" id="KW-0347">Helicase</keyword>
<evidence type="ECO:0000256" key="7">
    <source>
        <dbReference type="SAM" id="Coils"/>
    </source>
</evidence>
<dbReference type="FunFam" id="1.20.120.1080:FF:000002">
    <property type="entry name" value="Putative ATP-dependent RNA helicase DHX36"/>
    <property type="match status" value="1"/>
</dbReference>
<evidence type="ECO:0000256" key="8">
    <source>
        <dbReference type="SAM" id="MobiDB-lite"/>
    </source>
</evidence>
<dbReference type="PROSITE" id="PS51194">
    <property type="entry name" value="HELICASE_CTER"/>
    <property type="match status" value="1"/>
</dbReference>
<dbReference type="FunFam" id="3.40.50.300:FF:000500">
    <property type="entry name" value="ATP-dependent RNA helicase DHX29"/>
    <property type="match status" value="1"/>
</dbReference>
<dbReference type="Pfam" id="PF00271">
    <property type="entry name" value="Helicase_C"/>
    <property type="match status" value="1"/>
</dbReference>
<sequence>MAKKKKSKKDTRGYSQGPAAADAVRSSPSQSSSAASAANSSNNVNSNKSSSASSKQSHPTDMKGLLNQYLPAPTQQQQQQQSSAQPQSNIKFHNKLTTITTTLQSLHFTPTQIELVVTTLQYEITLDTALDWLCLHLDTMSLPRLFVDSGVRLFEQCDGGEGEGRLTVVSVKAVERHDNESGHGGEGVKGSNILDVVTSNDEERVKQEEMDRKLKQIEEEEQRVKEERKNWLLQQYEYEEEDDEQNEGDNDNNNNVIITNEQSVAAPTKEDQHQQSPEEIRLHQEQTKLHTLESDLNNDANNYMRSKFEMKQLQNEIKKMRQVVNGLRKKVERRRAKERKRVAELKEVEKMEVEQVEVGVEEEEEGGGGMFDLFGNNNDDDEEDDDDIDDNAATSNQAASSPTTTTTTESATATTTKQFDLTIPTNWTGTTPQKKLEEVLKKQQLPRPKYTKLPMNSGFKLTITTLDKESNNTAATKTKKKKKQQPQTIERQYQANHSAYTKTSSLKDHLATLALYELDPSLPLYSVFPGPFRTLWLSWMNEKRERKEMEEREVEGEKKARVDYLIGLIEKVRIEQKGEDGGNGGIVEKDADNDIQDDGSDGIVDNWEDEEIEDDTAVRIATNNNKNPSTTGKKLQKEFTKRICTPSYQKMKAIRDTLPMLQYRQTILDTVKDHPVVIVQADTGAGKSTQCAQYILEQALMDGMGDSVNMICTQPRRVAATSVAERVADEMVESLGNMVGYQIRMESRRSSRTKLLFCTTGVVLRRLQDDPNLTGVTHVIVDEVHERQQQTDVLLIVLRQLLQTTRPDLKVILMSATMDEKLFCSFFHGAPLVSVPGRTFPVNNYYLEDLLEATDHLIEDSSRYALRENYRGEKTQMMITTRGGEKRKQMVDCHDNPLSMELDESFYPGFKLSTRLSLWRVNEEAINYDLVEDVLTLLIVKKDYSALAPPEGADLSSNGSILVFLPGLGEIKALAERLQGNRHFRSCDIIPMHSTLSSKDQRRAFTPASPGRSKIILGTNICETSITLPDVVCVIDCGRVRQVTRNKRTGGSMLIQQWCAKSSCKQRAGRAGRVQPGMCLKLYSSNTAEYIMKAESEPELRRVPLEEVCMSILASGFSQNCMQFLSQAPQPPSNDSVKAAVEVLHQVGAVAADNERERLTPLGLHLAKLPVDVRIAKMMIFGVLFCTIEPVLTIAASLASKSPFAEFFNDDGTAKAKQKQFMDPDSDFITYVNVWEAYSKATEASPSAARKFCKENYLNFVALREISDSRRQFLDLLCSIGFLDKSDADNLKQSTFNRHAKKHELVHAVCAAGFYPNIARLDQTPAMNISLWHNNERIYFHGKSINASKKRFQSSDKWIVFHEKFVVKHTERKVLVDGWMELPMAAQVGVFLREIRKQLEVLLQKVFEHSDKRQIEKMDHDMIEGIVSILSSECA</sequence>
<evidence type="ECO:0000313" key="11">
    <source>
        <dbReference type="EMBL" id="KAK1733991.1"/>
    </source>
</evidence>
<feature type="compositionally biased region" description="Low complexity" evidence="8">
    <location>
        <begin position="26"/>
        <end position="57"/>
    </location>
</feature>
<reference evidence="11" key="1">
    <citation type="submission" date="2023-06" db="EMBL/GenBank/DDBJ databases">
        <title>Survivors Of The Sea: Transcriptome response of Skeletonema marinoi to long-term dormancy.</title>
        <authorList>
            <person name="Pinder M.I.M."/>
            <person name="Kourtchenko O."/>
            <person name="Robertson E.K."/>
            <person name="Larsson T."/>
            <person name="Maumus F."/>
            <person name="Osuna-Cruz C.M."/>
            <person name="Vancaester E."/>
            <person name="Stenow R."/>
            <person name="Vandepoele K."/>
            <person name="Ploug H."/>
            <person name="Bruchert V."/>
            <person name="Godhe A."/>
            <person name="Topel M."/>
        </authorList>
    </citation>
    <scope>NUCLEOTIDE SEQUENCE</scope>
    <source>
        <strain evidence="11">R05AC</strain>
    </source>
</reference>
<dbReference type="InterPro" id="IPR007502">
    <property type="entry name" value="Helicase-assoc_dom"/>
</dbReference>
<evidence type="ECO:0000256" key="1">
    <source>
        <dbReference type="ARBA" id="ARBA00012552"/>
    </source>
</evidence>
<feature type="domain" description="Helicase ATP-binding" evidence="9">
    <location>
        <begin position="668"/>
        <end position="836"/>
    </location>
</feature>
<evidence type="ECO:0000256" key="5">
    <source>
        <dbReference type="ARBA" id="ARBA00022840"/>
    </source>
</evidence>
<protein>
    <recommendedName>
        <fullName evidence="1">RNA helicase</fullName>
        <ecNumber evidence="1">3.6.4.13</ecNumber>
    </recommendedName>
</protein>
<dbReference type="InterPro" id="IPR011709">
    <property type="entry name" value="DEAD-box_helicase_OB_fold"/>
</dbReference>
<dbReference type="SUPFAM" id="SSF52540">
    <property type="entry name" value="P-loop containing nucleoside triphosphate hydrolases"/>
    <property type="match status" value="1"/>
</dbReference>
<dbReference type="CDD" id="cd18791">
    <property type="entry name" value="SF2_C_RHA"/>
    <property type="match status" value="1"/>
</dbReference>
<dbReference type="PROSITE" id="PS51192">
    <property type="entry name" value="HELICASE_ATP_BIND_1"/>
    <property type="match status" value="1"/>
</dbReference>
<proteinExistence type="predicted"/>
<dbReference type="GO" id="GO:0016787">
    <property type="term" value="F:hydrolase activity"/>
    <property type="evidence" value="ECO:0007669"/>
    <property type="project" value="UniProtKB-KW"/>
</dbReference>
<keyword evidence="5" id="KW-0067">ATP-binding</keyword>
<feature type="region of interest" description="Disordered" evidence="8">
    <location>
        <begin position="355"/>
        <end position="417"/>
    </location>
</feature>
<feature type="region of interest" description="Disordered" evidence="8">
    <location>
        <begin position="470"/>
        <end position="489"/>
    </location>
</feature>
<feature type="coiled-coil region" evidence="7">
    <location>
        <begin position="303"/>
        <end position="348"/>
    </location>
</feature>
<comment type="catalytic activity">
    <reaction evidence="6">
        <text>ATP + H2O = ADP + phosphate + H(+)</text>
        <dbReference type="Rhea" id="RHEA:13065"/>
        <dbReference type="ChEBI" id="CHEBI:15377"/>
        <dbReference type="ChEBI" id="CHEBI:15378"/>
        <dbReference type="ChEBI" id="CHEBI:30616"/>
        <dbReference type="ChEBI" id="CHEBI:43474"/>
        <dbReference type="ChEBI" id="CHEBI:456216"/>
        <dbReference type="EC" id="3.6.4.13"/>
    </reaction>
</comment>
<feature type="compositionally biased region" description="Basic and acidic residues" evidence="8">
    <location>
        <begin position="201"/>
        <end position="213"/>
    </location>
</feature>
<feature type="domain" description="Helicase C-terminal" evidence="10">
    <location>
        <begin position="939"/>
        <end position="1116"/>
    </location>
</feature>
<dbReference type="Pfam" id="PF24899">
    <property type="entry name" value="UBA_DHX29"/>
    <property type="match status" value="1"/>
</dbReference>
<dbReference type="InterPro" id="IPR056890">
    <property type="entry name" value="UBA_DHX29-like"/>
</dbReference>
<dbReference type="Pfam" id="PF07717">
    <property type="entry name" value="OB_NTP_bind"/>
    <property type="match status" value="1"/>
</dbReference>
<dbReference type="Gene3D" id="3.40.50.300">
    <property type="entry name" value="P-loop containing nucleotide triphosphate hydrolases"/>
    <property type="match status" value="2"/>
</dbReference>
<dbReference type="Proteomes" id="UP001224775">
    <property type="component" value="Unassembled WGS sequence"/>
</dbReference>
<evidence type="ECO:0000256" key="4">
    <source>
        <dbReference type="ARBA" id="ARBA00022806"/>
    </source>
</evidence>
<dbReference type="Gene3D" id="1.20.120.1080">
    <property type="match status" value="1"/>
</dbReference>
<comment type="caution">
    <text evidence="11">The sequence shown here is derived from an EMBL/GenBank/DDBJ whole genome shotgun (WGS) entry which is preliminary data.</text>
</comment>
<dbReference type="CDD" id="cd17917">
    <property type="entry name" value="DEXHc_RHA-like"/>
    <property type="match status" value="1"/>
</dbReference>
<feature type="region of interest" description="Disordered" evidence="8">
    <location>
        <begin position="1"/>
        <end position="65"/>
    </location>
</feature>
<dbReference type="GO" id="GO:0003723">
    <property type="term" value="F:RNA binding"/>
    <property type="evidence" value="ECO:0007669"/>
    <property type="project" value="TreeGrafter"/>
</dbReference>
<feature type="compositionally biased region" description="Acidic residues" evidence="8">
    <location>
        <begin position="378"/>
        <end position="390"/>
    </location>
</feature>
<dbReference type="InterPro" id="IPR001650">
    <property type="entry name" value="Helicase_C-like"/>
</dbReference>
<dbReference type="GO" id="GO:0003724">
    <property type="term" value="F:RNA helicase activity"/>
    <property type="evidence" value="ECO:0007669"/>
    <property type="project" value="UniProtKB-EC"/>
</dbReference>
<dbReference type="PANTHER" id="PTHR18934">
    <property type="entry name" value="ATP-DEPENDENT RNA HELICASE"/>
    <property type="match status" value="1"/>
</dbReference>
<keyword evidence="12" id="KW-1185">Reference proteome</keyword>
<keyword evidence="7" id="KW-0175">Coiled coil</keyword>
<evidence type="ECO:0000259" key="10">
    <source>
        <dbReference type="PROSITE" id="PS51194"/>
    </source>
</evidence>
<feature type="region of interest" description="Disordered" evidence="8">
    <location>
        <begin position="177"/>
        <end position="213"/>
    </location>
</feature>
<feature type="region of interest" description="Disordered" evidence="8">
    <location>
        <begin position="578"/>
        <end position="598"/>
    </location>
</feature>
<evidence type="ECO:0000256" key="6">
    <source>
        <dbReference type="ARBA" id="ARBA00047984"/>
    </source>
</evidence>
<dbReference type="SMART" id="SM00847">
    <property type="entry name" value="HA2"/>
    <property type="match status" value="1"/>
</dbReference>
<dbReference type="EMBL" id="JATAAI010000042">
    <property type="protein sequence ID" value="KAK1733991.1"/>
    <property type="molecule type" value="Genomic_DNA"/>
</dbReference>
<dbReference type="Pfam" id="PF26026">
    <property type="entry name" value="RNA_hel_CTD"/>
    <property type="match status" value="1"/>
</dbReference>
<dbReference type="Pfam" id="PF04408">
    <property type="entry name" value="WHD_HA2"/>
    <property type="match status" value="1"/>
</dbReference>
<dbReference type="InterPro" id="IPR059023">
    <property type="entry name" value="RNA_hel_CTD"/>
</dbReference>
<dbReference type="GO" id="GO:0005524">
    <property type="term" value="F:ATP binding"/>
    <property type="evidence" value="ECO:0007669"/>
    <property type="project" value="UniProtKB-KW"/>
</dbReference>
<dbReference type="InterPro" id="IPR048333">
    <property type="entry name" value="HA2_WH"/>
</dbReference>
<dbReference type="SMART" id="SM00487">
    <property type="entry name" value="DEXDc"/>
    <property type="match status" value="1"/>
</dbReference>
<accession>A0AAD9D4R3</accession>